<evidence type="ECO:0000313" key="1">
    <source>
        <dbReference type="EMBL" id="WLQ66165.1"/>
    </source>
</evidence>
<gene>
    <name evidence="1" type="ORF">P8A20_22430</name>
</gene>
<proteinExistence type="predicted"/>
<keyword evidence="2" id="KW-1185">Reference proteome</keyword>
<evidence type="ECO:0000313" key="2">
    <source>
        <dbReference type="Proteomes" id="UP001224433"/>
    </source>
</evidence>
<dbReference type="Proteomes" id="UP001224433">
    <property type="component" value="Chromosome"/>
</dbReference>
<reference evidence="1 2" key="1">
    <citation type="submission" date="2023-03" db="EMBL/GenBank/DDBJ databases">
        <title>Isolation and description of six Streptomyces strains from soil environments, able to metabolize different microbial glucans.</title>
        <authorList>
            <person name="Widen T."/>
            <person name="Larsbrink J."/>
        </authorList>
    </citation>
    <scope>NUCLEOTIDE SEQUENCE [LARGE SCALE GENOMIC DNA]</scope>
    <source>
        <strain evidence="1 2">Alt3</strain>
    </source>
</reference>
<protein>
    <submittedName>
        <fullName evidence="1">Uncharacterized protein</fullName>
    </submittedName>
</protein>
<organism evidence="1 2">
    <name type="scientific">Streptomyces glycanivorans</name>
    <dbReference type="NCBI Taxonomy" id="3033808"/>
    <lineage>
        <taxon>Bacteria</taxon>
        <taxon>Bacillati</taxon>
        <taxon>Actinomycetota</taxon>
        <taxon>Actinomycetes</taxon>
        <taxon>Kitasatosporales</taxon>
        <taxon>Streptomycetaceae</taxon>
        <taxon>Streptomyces</taxon>
    </lineage>
</organism>
<dbReference type="RefSeq" id="WP_187282410.1">
    <property type="nucleotide sequence ID" value="NZ_CP120983.1"/>
</dbReference>
<name>A0ABY9JEM2_9ACTN</name>
<sequence>MGYTIPEGVDTMLDVVGVGWPNVDEDAYRDMADALREFGDDADDDA</sequence>
<accession>A0ABY9JEM2</accession>
<dbReference type="EMBL" id="CP120983">
    <property type="protein sequence ID" value="WLQ66165.1"/>
    <property type="molecule type" value="Genomic_DNA"/>
</dbReference>